<dbReference type="InterPro" id="IPR028030">
    <property type="entry name" value="DUF4592"/>
</dbReference>
<feature type="compositionally biased region" description="Basic and acidic residues" evidence="1">
    <location>
        <begin position="400"/>
        <end position="416"/>
    </location>
</feature>
<feature type="compositionally biased region" description="Basic residues" evidence="1">
    <location>
        <begin position="235"/>
        <end position="250"/>
    </location>
</feature>
<feature type="compositionally biased region" description="Basic and acidic residues" evidence="1">
    <location>
        <begin position="375"/>
        <end position="393"/>
    </location>
</feature>
<feature type="compositionally biased region" description="Low complexity" evidence="1">
    <location>
        <begin position="776"/>
        <end position="794"/>
    </location>
</feature>
<feature type="region of interest" description="Disordered" evidence="1">
    <location>
        <begin position="664"/>
        <end position="877"/>
    </location>
</feature>
<name>A0A9Q0I7W8_9TELE</name>
<evidence type="ECO:0000256" key="1">
    <source>
        <dbReference type="SAM" id="MobiDB-lite"/>
    </source>
</evidence>
<feature type="domain" description="DUF4592" evidence="2">
    <location>
        <begin position="156"/>
        <end position="243"/>
    </location>
</feature>
<feature type="region of interest" description="Disordered" evidence="1">
    <location>
        <begin position="562"/>
        <end position="643"/>
    </location>
</feature>
<feature type="compositionally biased region" description="Low complexity" evidence="1">
    <location>
        <begin position="835"/>
        <end position="845"/>
    </location>
</feature>
<feature type="region of interest" description="Disordered" evidence="1">
    <location>
        <begin position="1"/>
        <end position="203"/>
    </location>
</feature>
<feature type="compositionally biased region" description="Basic and acidic residues" evidence="1">
    <location>
        <begin position="94"/>
        <end position="103"/>
    </location>
</feature>
<feature type="compositionally biased region" description="Pro residues" evidence="1">
    <location>
        <begin position="795"/>
        <end position="834"/>
    </location>
</feature>
<dbReference type="PANTHER" id="PTHR47743:SF2">
    <property type="entry name" value="ACROSOMAL PROTEIN KIAA1210"/>
    <property type="match status" value="1"/>
</dbReference>
<dbReference type="PANTHER" id="PTHR47743">
    <property type="entry name" value="KIAA1210 / KIAA1211 FAMILY MEMBER"/>
    <property type="match status" value="1"/>
</dbReference>
<evidence type="ECO:0000313" key="4">
    <source>
        <dbReference type="Proteomes" id="UP001148018"/>
    </source>
</evidence>
<feature type="compositionally biased region" description="Pro residues" evidence="1">
    <location>
        <begin position="762"/>
        <end position="775"/>
    </location>
</feature>
<dbReference type="AlphaFoldDB" id="A0A9Q0I7W8"/>
<keyword evidence="4" id="KW-1185">Reference proteome</keyword>
<feature type="compositionally biased region" description="Polar residues" evidence="1">
    <location>
        <begin position="177"/>
        <end position="191"/>
    </location>
</feature>
<dbReference type="EMBL" id="JANIIK010000116">
    <property type="protein sequence ID" value="KAJ3588103.1"/>
    <property type="molecule type" value="Genomic_DNA"/>
</dbReference>
<evidence type="ECO:0000313" key="3">
    <source>
        <dbReference type="EMBL" id="KAJ3588103.1"/>
    </source>
</evidence>
<feature type="compositionally biased region" description="Basic and acidic residues" evidence="1">
    <location>
        <begin position="301"/>
        <end position="322"/>
    </location>
</feature>
<feature type="compositionally biased region" description="Pro residues" evidence="1">
    <location>
        <begin position="325"/>
        <end position="335"/>
    </location>
</feature>
<accession>A0A9Q0I7W8</accession>
<feature type="compositionally biased region" description="Basic and acidic residues" evidence="1">
    <location>
        <begin position="268"/>
        <end position="279"/>
    </location>
</feature>
<dbReference type="OrthoDB" id="8869651at2759"/>
<dbReference type="InterPro" id="IPR026713">
    <property type="entry name" value="CRACD-like"/>
</dbReference>
<comment type="caution">
    <text evidence="3">The sequence shown here is derived from an EMBL/GenBank/DDBJ whole genome shotgun (WGS) entry which is preliminary data.</text>
</comment>
<dbReference type="Proteomes" id="UP001148018">
    <property type="component" value="Unassembled WGS sequence"/>
</dbReference>
<dbReference type="Pfam" id="PF15262">
    <property type="entry name" value="DUF4592"/>
    <property type="match status" value="1"/>
</dbReference>
<reference evidence="3" key="1">
    <citation type="submission" date="2022-07" db="EMBL/GenBank/DDBJ databases">
        <title>Chromosome-level genome of Muraenolepis orangiensis.</title>
        <authorList>
            <person name="Kim J."/>
        </authorList>
    </citation>
    <scope>NUCLEOTIDE SEQUENCE</scope>
    <source>
        <strain evidence="3">KU_S4_2022</strain>
        <tissue evidence="3">Muscle</tissue>
    </source>
</reference>
<gene>
    <name evidence="3" type="ORF">NHX12_011698</name>
</gene>
<proteinExistence type="predicted"/>
<feature type="region of interest" description="Disordered" evidence="1">
    <location>
        <begin position="235"/>
        <end position="483"/>
    </location>
</feature>
<protein>
    <recommendedName>
        <fullName evidence="2">DUF4592 domain-containing protein</fullName>
    </recommendedName>
</protein>
<feature type="region of interest" description="Disordered" evidence="1">
    <location>
        <begin position="511"/>
        <end position="542"/>
    </location>
</feature>
<feature type="compositionally biased region" description="Pro residues" evidence="1">
    <location>
        <begin position="846"/>
        <end position="855"/>
    </location>
</feature>
<feature type="compositionally biased region" description="Basic and acidic residues" evidence="1">
    <location>
        <begin position="448"/>
        <end position="457"/>
    </location>
</feature>
<sequence length="877" mass="91943">MKRGRPLWGAGFGGGHSNHSIAMASEPPDVMTNQEPAEVTEESTKKKKSKFQTFKKLFTRKKRKDGSASEEEEAGLKASQSSDDVTDEDQVLARAEKDKDSRSKVSLGSKALSHDSIFVSDSSDPTEALRASQDSIHGKVKSLQLQLKRAVGPGARRAEDAAAEVSEDDGLPCSPAEYSNAQRRGSLSLDGTDSEDDQLSCGASSRAVSPLVVAPGDFSQPASPFSCLDSSASKHKLGLRHKACNKRKPVTRVDIRPESEAEGSPSRSPERPPADHSDDSTAPQQSPLLARQRTCWIPQTRLEEAKENAAVEEERAAQETESHIAPPPSAPAPPQPEEEEEPVGPASCLAGGHVKQEEAEEKADDVPKDGVLPEEPTRPAEQEEEVGVRDTVDRASPTVERPHPEPVPVRDRDAHVDSAVAEADPLDAGGASQRDAGGASQRDAVPMETEREPEELNARCSAAAGVPSSPLLAHSDDVPDPGENILSVEAAAATFEEAQPEEVMACAPTWQRSLPGGDEAGEGDSPIVTVPQPSSPSPPPVASAARVEAVVVSAAGRVSVSEAEVTLSPVSPKTPAVPAPIKPRPSSTSAHDENAVPAEGNPENLFGVRLRRTTAVLPHRGEEESIRSNPEPPAQPIDSKVVASPPVSVKPCLTQPISIKPALPKKPEVQVRPSVTSTEAAKAVSPVEKDTRKSFSPATPVPAQTARPQIPRTQTPPCPITPKPYSPFTSAAPKPPSVPAPFRRGTLPPPTPVPAIQRVTAPPAPLAKAPPPLPPTAAKTPVPQCTAAPAAKSPPSRPAVDPAPAPTPALLPPPTSSKPVAPPRAPGVPGPHPVAAPRAQPAAPGSSPPALPQDEPPWMAMAKKKAKAWSEMPQIVQ</sequence>
<feature type="compositionally biased region" description="Acidic residues" evidence="1">
    <location>
        <begin position="161"/>
        <end position="170"/>
    </location>
</feature>
<organism evidence="3 4">
    <name type="scientific">Muraenolepis orangiensis</name>
    <name type="common">Patagonian moray cod</name>
    <dbReference type="NCBI Taxonomy" id="630683"/>
    <lineage>
        <taxon>Eukaryota</taxon>
        <taxon>Metazoa</taxon>
        <taxon>Chordata</taxon>
        <taxon>Craniata</taxon>
        <taxon>Vertebrata</taxon>
        <taxon>Euteleostomi</taxon>
        <taxon>Actinopterygii</taxon>
        <taxon>Neopterygii</taxon>
        <taxon>Teleostei</taxon>
        <taxon>Neoteleostei</taxon>
        <taxon>Acanthomorphata</taxon>
        <taxon>Zeiogadaria</taxon>
        <taxon>Gadariae</taxon>
        <taxon>Gadiformes</taxon>
        <taxon>Muraenolepidoidei</taxon>
        <taxon>Muraenolepididae</taxon>
        <taxon>Muraenolepis</taxon>
    </lineage>
</organism>
<evidence type="ECO:0000259" key="2">
    <source>
        <dbReference type="Pfam" id="PF15262"/>
    </source>
</evidence>
<feature type="compositionally biased region" description="Pro residues" evidence="1">
    <location>
        <begin position="714"/>
        <end position="725"/>
    </location>
</feature>